<evidence type="ECO:0008006" key="5">
    <source>
        <dbReference type="Google" id="ProtNLM"/>
    </source>
</evidence>
<evidence type="ECO:0000313" key="4">
    <source>
        <dbReference type="Proteomes" id="UP000319257"/>
    </source>
</evidence>
<feature type="coiled-coil region" evidence="1">
    <location>
        <begin position="44"/>
        <end position="78"/>
    </location>
</feature>
<dbReference type="CDD" id="cd14688">
    <property type="entry name" value="bZIP_YAP"/>
    <property type="match status" value="1"/>
</dbReference>
<sequence>MEVEQGGGSKPKSDDKASRRVSNMTAWQVEKKRAIDRVNQRHCRDKQRARLDKLEKQVAELSQKLAEANEKLSRYESQLPVTPPSSSAVLTSPGRKEAQNQAIPLLNSLTTLSDNHITEAASSLMLDPRFHTLPLAFDLGMAVDMMDYGEEFRFLGFGLSDELRPLILEDVMGTPTADKNTDNPPGKAPSPEGDKRDDGDWKQVPPHTEPMCDLDRLVHGVLAASQPMAEHGNELNEATFPSISSLLNPSGEADKSRPLSKLVAAQVWKSSVQGVTERIAYLYVLAQLLRWYLRRDKQSYDHVPDFMKPTRLQRTVRHPAWIDLVMWPAVRDLVIQHMDWNDFPSFRKLTGGTLSVRWPYTDSGAILESADGRHLTLNPIFKAHIRNEKNWTVGPEVQKKYPWLQPFCRSGSDY</sequence>
<accession>A0A507B3Y1</accession>
<name>A0A507B3Y1_9PEZI</name>
<evidence type="ECO:0000313" key="3">
    <source>
        <dbReference type="EMBL" id="TPX16962.1"/>
    </source>
</evidence>
<dbReference type="RefSeq" id="XP_030998673.1">
    <property type="nucleotide sequence ID" value="XM_031137834.1"/>
</dbReference>
<gene>
    <name evidence="3" type="ORF">E0L32_003524</name>
</gene>
<dbReference type="PANTHER" id="PTHR37012">
    <property type="entry name" value="B-ZIP TRANSCRIPTION FACTOR (EUROFUNG)-RELATED"/>
    <property type="match status" value="1"/>
</dbReference>
<keyword evidence="4" id="KW-1185">Reference proteome</keyword>
<feature type="region of interest" description="Disordered" evidence="2">
    <location>
        <begin position="173"/>
        <end position="209"/>
    </location>
</feature>
<protein>
    <recommendedName>
        <fullName evidence="5">BZIP domain-containing protein</fullName>
    </recommendedName>
</protein>
<dbReference type="Pfam" id="PF11905">
    <property type="entry name" value="DUF3425"/>
    <property type="match status" value="1"/>
</dbReference>
<keyword evidence="1" id="KW-0175">Coiled coil</keyword>
<dbReference type="PANTHER" id="PTHR37012:SF2">
    <property type="entry name" value="BZIP DOMAIN-CONTAINING PROTEIN-RELATED"/>
    <property type="match status" value="1"/>
</dbReference>
<dbReference type="InterPro" id="IPR021833">
    <property type="entry name" value="DUF3425"/>
</dbReference>
<dbReference type="GeneID" id="41970971"/>
<organism evidence="3 4">
    <name type="scientific">Thyridium curvatum</name>
    <dbReference type="NCBI Taxonomy" id="1093900"/>
    <lineage>
        <taxon>Eukaryota</taxon>
        <taxon>Fungi</taxon>
        <taxon>Dikarya</taxon>
        <taxon>Ascomycota</taxon>
        <taxon>Pezizomycotina</taxon>
        <taxon>Sordariomycetes</taxon>
        <taxon>Sordariomycetidae</taxon>
        <taxon>Thyridiales</taxon>
        <taxon>Thyridiaceae</taxon>
        <taxon>Thyridium</taxon>
    </lineage>
</organism>
<dbReference type="Proteomes" id="UP000319257">
    <property type="component" value="Unassembled WGS sequence"/>
</dbReference>
<comment type="caution">
    <text evidence="3">The sequence shown here is derived from an EMBL/GenBank/DDBJ whole genome shotgun (WGS) entry which is preliminary data.</text>
</comment>
<dbReference type="InParanoid" id="A0A507B3Y1"/>
<feature type="region of interest" description="Disordered" evidence="2">
    <location>
        <begin position="1"/>
        <end position="26"/>
    </location>
</feature>
<proteinExistence type="predicted"/>
<dbReference type="AlphaFoldDB" id="A0A507B3Y1"/>
<reference evidence="3 4" key="1">
    <citation type="submission" date="2019-06" db="EMBL/GenBank/DDBJ databases">
        <title>Draft genome sequence of the filamentous fungus Phialemoniopsis curvata isolated from diesel fuel.</title>
        <authorList>
            <person name="Varaljay V.A."/>
            <person name="Lyon W.J."/>
            <person name="Crouch A.L."/>
            <person name="Drake C.E."/>
            <person name="Hollomon J.M."/>
            <person name="Nadeau L.J."/>
            <person name="Nunn H.S."/>
            <person name="Stevenson B.S."/>
            <person name="Bojanowski C.L."/>
            <person name="Crookes-Goodson W.J."/>
        </authorList>
    </citation>
    <scope>NUCLEOTIDE SEQUENCE [LARGE SCALE GENOMIC DNA]</scope>
    <source>
        <strain evidence="3 4">D216</strain>
    </source>
</reference>
<dbReference type="EMBL" id="SKBQ01000015">
    <property type="protein sequence ID" value="TPX16962.1"/>
    <property type="molecule type" value="Genomic_DNA"/>
</dbReference>
<dbReference type="OrthoDB" id="4161589at2759"/>
<evidence type="ECO:0000256" key="1">
    <source>
        <dbReference type="SAM" id="Coils"/>
    </source>
</evidence>
<feature type="compositionally biased region" description="Basic and acidic residues" evidence="2">
    <location>
        <begin position="192"/>
        <end position="201"/>
    </location>
</feature>
<evidence type="ECO:0000256" key="2">
    <source>
        <dbReference type="SAM" id="MobiDB-lite"/>
    </source>
</evidence>